<dbReference type="RefSeq" id="WP_012102119.1">
    <property type="nucleotide sequence ID" value="NC_009706.1"/>
</dbReference>
<dbReference type="Proteomes" id="UP000002411">
    <property type="component" value="Chromosome"/>
</dbReference>
<protein>
    <submittedName>
        <fullName evidence="1">Uncharacterized protein</fullName>
    </submittedName>
</protein>
<evidence type="ECO:0000313" key="1">
    <source>
        <dbReference type="EMBL" id="EDK33767.1"/>
    </source>
</evidence>
<organism evidence="1 2">
    <name type="scientific">Clostridium kluyveri (strain ATCC 8527 / DSM 555 / NBRC 12016 / NCIMB 10680 / K1)</name>
    <dbReference type="NCBI Taxonomy" id="431943"/>
    <lineage>
        <taxon>Bacteria</taxon>
        <taxon>Bacillati</taxon>
        <taxon>Bacillota</taxon>
        <taxon>Clostridia</taxon>
        <taxon>Eubacteriales</taxon>
        <taxon>Clostridiaceae</taxon>
        <taxon>Clostridium</taxon>
    </lineage>
</organism>
<gene>
    <name evidence="1" type="ordered locus">CKL_1725</name>
</gene>
<dbReference type="STRING" id="431943.CKL_1725"/>
<reference evidence="1 2" key="1">
    <citation type="journal article" date="2008" name="Proc. Natl. Acad. Sci. U.S.A.">
        <title>The genome of Clostridium kluyveri, a strict anaerobe with unique metabolic features.</title>
        <authorList>
            <person name="Seedorf H."/>
            <person name="Fricke W.F."/>
            <person name="Veith B."/>
            <person name="Brueggemann H."/>
            <person name="Liesegang H."/>
            <person name="Strittmatter A."/>
            <person name="Miethke M."/>
            <person name="Buckel W."/>
            <person name="Hinderberger J."/>
            <person name="Li F."/>
            <person name="Hagemeier C."/>
            <person name="Thauer R.K."/>
            <person name="Gottschalk G."/>
        </authorList>
    </citation>
    <scope>NUCLEOTIDE SEQUENCE [LARGE SCALE GENOMIC DNA]</scope>
    <source>
        <strain evidence="2">ATCC 8527 / DSM 555 / NCIMB 10680</strain>
    </source>
</reference>
<evidence type="ECO:0000313" key="2">
    <source>
        <dbReference type="Proteomes" id="UP000002411"/>
    </source>
</evidence>
<keyword evidence="2" id="KW-1185">Reference proteome</keyword>
<name>A5N8Y6_CLOK5</name>
<dbReference type="HOGENOM" id="CLU_2988570_0_0_9"/>
<accession>A5N8Y6</accession>
<dbReference type="EMBL" id="CP000673">
    <property type="protein sequence ID" value="EDK33767.1"/>
    <property type="molecule type" value="Genomic_DNA"/>
</dbReference>
<proteinExistence type="predicted"/>
<sequence length="57" mass="6718">MQMFVTKKLIPELELLKAEIESISIKDVVEKYEGIEYIANNFEKILQEGSKWKKEKS</sequence>
<dbReference type="KEGG" id="ckl:CKL_1725"/>
<dbReference type="AlphaFoldDB" id="A5N8Y6"/>